<feature type="transmembrane region" description="Helical" evidence="10">
    <location>
        <begin position="203"/>
        <end position="227"/>
    </location>
</feature>
<keyword evidence="2" id="KW-0716">Sensory transduction</keyword>
<dbReference type="GO" id="GO:0071396">
    <property type="term" value="P:cellular response to lipid"/>
    <property type="evidence" value="ECO:0007669"/>
    <property type="project" value="UniProtKB-ARBA"/>
</dbReference>
<organism evidence="12 13">
    <name type="scientific">Microcaecilia unicolor</name>
    <dbReference type="NCBI Taxonomy" id="1415580"/>
    <lineage>
        <taxon>Eukaryota</taxon>
        <taxon>Metazoa</taxon>
        <taxon>Chordata</taxon>
        <taxon>Craniata</taxon>
        <taxon>Vertebrata</taxon>
        <taxon>Euteleostomi</taxon>
        <taxon>Amphibia</taxon>
        <taxon>Gymnophiona</taxon>
        <taxon>Siphonopidae</taxon>
        <taxon>Microcaecilia</taxon>
    </lineage>
</organism>
<accession>A0A6P7XJC4</accession>
<evidence type="ECO:0000256" key="2">
    <source>
        <dbReference type="ARBA" id="ARBA00022606"/>
    </source>
</evidence>
<dbReference type="InParanoid" id="A0A6P7XJC4"/>
<keyword evidence="3 10" id="KW-0812">Transmembrane</keyword>
<dbReference type="GO" id="GO:0004930">
    <property type="term" value="F:G protein-coupled receptor activity"/>
    <property type="evidence" value="ECO:0007669"/>
    <property type="project" value="UniProtKB-KW"/>
</dbReference>
<dbReference type="GO" id="GO:0005886">
    <property type="term" value="C:plasma membrane"/>
    <property type="evidence" value="ECO:0007669"/>
    <property type="project" value="TreeGrafter"/>
</dbReference>
<dbReference type="PRINTS" id="PR00237">
    <property type="entry name" value="GPCRRHODOPSN"/>
</dbReference>
<dbReference type="GO" id="GO:0004984">
    <property type="term" value="F:olfactory receptor activity"/>
    <property type="evidence" value="ECO:0007669"/>
    <property type="project" value="InterPro"/>
</dbReference>
<feature type="transmembrane region" description="Helical" evidence="10">
    <location>
        <begin position="239"/>
        <end position="262"/>
    </location>
</feature>
<evidence type="ECO:0000256" key="6">
    <source>
        <dbReference type="ARBA" id="ARBA00023040"/>
    </source>
</evidence>
<dbReference type="InterPro" id="IPR000276">
    <property type="entry name" value="GPCR_Rhodpsn"/>
</dbReference>
<keyword evidence="4" id="KW-0552">Olfaction</keyword>
<evidence type="ECO:0000256" key="9">
    <source>
        <dbReference type="ARBA" id="ARBA00023224"/>
    </source>
</evidence>
<evidence type="ECO:0000256" key="8">
    <source>
        <dbReference type="ARBA" id="ARBA00023170"/>
    </source>
</evidence>
<dbReference type="PRINTS" id="PR00245">
    <property type="entry name" value="OLFACTORYR"/>
</dbReference>
<comment type="subcellular location">
    <subcellularLocation>
        <location evidence="1">Membrane</location>
        <topology evidence="1">Multi-pass membrane protein</topology>
    </subcellularLocation>
</comment>
<gene>
    <name evidence="13" type="primary">LOC115468201</name>
</gene>
<evidence type="ECO:0000256" key="7">
    <source>
        <dbReference type="ARBA" id="ARBA00023136"/>
    </source>
</evidence>
<reference evidence="13" key="1">
    <citation type="submission" date="2025-08" db="UniProtKB">
        <authorList>
            <consortium name="RefSeq"/>
        </authorList>
    </citation>
    <scope>IDENTIFICATION</scope>
</reference>
<keyword evidence="12" id="KW-1185">Reference proteome</keyword>
<protein>
    <submittedName>
        <fullName evidence="13">Olfactory receptor 56A4-like</fullName>
    </submittedName>
</protein>
<evidence type="ECO:0000259" key="11">
    <source>
        <dbReference type="PROSITE" id="PS50262"/>
    </source>
</evidence>
<feature type="domain" description="G-protein coupled receptors family 1 profile" evidence="11">
    <location>
        <begin position="43"/>
        <end position="294"/>
    </location>
</feature>
<keyword evidence="9" id="KW-0807">Transducer</keyword>
<dbReference type="PANTHER" id="PTHR26450">
    <property type="entry name" value="OLFACTORY RECEPTOR 56B1-RELATED"/>
    <property type="match status" value="1"/>
</dbReference>
<dbReference type="Gene3D" id="1.20.1070.10">
    <property type="entry name" value="Rhodopsin 7-helix transmembrane proteins"/>
    <property type="match status" value="1"/>
</dbReference>
<evidence type="ECO:0000256" key="10">
    <source>
        <dbReference type="SAM" id="Phobius"/>
    </source>
</evidence>
<keyword evidence="5 10" id="KW-1133">Transmembrane helix</keyword>
<dbReference type="Pfam" id="PF13853">
    <property type="entry name" value="7tm_4"/>
    <property type="match status" value="1"/>
</dbReference>
<dbReference type="KEGG" id="muo:115468201"/>
<dbReference type="AlphaFoldDB" id="A0A6P7XJC4"/>
<evidence type="ECO:0000313" key="12">
    <source>
        <dbReference type="Proteomes" id="UP000515156"/>
    </source>
</evidence>
<evidence type="ECO:0000313" key="13">
    <source>
        <dbReference type="RefSeq" id="XP_030055597.1"/>
    </source>
</evidence>
<dbReference type="InterPro" id="IPR017452">
    <property type="entry name" value="GPCR_Rhodpsn_7TM"/>
</dbReference>
<keyword evidence="8" id="KW-0675">Receptor</keyword>
<dbReference type="Proteomes" id="UP000515156">
    <property type="component" value="Chromosome 4"/>
</dbReference>
<dbReference type="InterPro" id="IPR000725">
    <property type="entry name" value="Olfact_rcpt"/>
</dbReference>
<feature type="transmembrane region" description="Helical" evidence="10">
    <location>
        <begin position="34"/>
        <end position="52"/>
    </location>
</feature>
<dbReference type="FunCoup" id="A0A6P7XJC4">
    <property type="interactions" value="393"/>
</dbReference>
<dbReference type="InterPro" id="IPR050402">
    <property type="entry name" value="OR51/52/56-like"/>
</dbReference>
<proteinExistence type="predicted"/>
<keyword evidence="7 10" id="KW-0472">Membrane</keyword>
<evidence type="ECO:0000256" key="4">
    <source>
        <dbReference type="ARBA" id="ARBA00022725"/>
    </source>
</evidence>
<feature type="transmembrane region" description="Helical" evidence="10">
    <location>
        <begin position="101"/>
        <end position="122"/>
    </location>
</feature>
<evidence type="ECO:0000256" key="1">
    <source>
        <dbReference type="ARBA" id="ARBA00004141"/>
    </source>
</evidence>
<keyword evidence="6" id="KW-0297">G-protein coupled receptor</keyword>
<dbReference type="PANTHER" id="PTHR26450:SF40">
    <property type="entry name" value="OLFACTORY RECEPTOR 56A3"/>
    <property type="match status" value="1"/>
</dbReference>
<dbReference type="OrthoDB" id="5969463at2759"/>
<sequence length="319" mass="35370">MSSMNSTSSPVSVFLLLCFPGIQSWQHWLSIPLALLFIVALAANLTLIITLYSEPSLHEPMYYFLGLLALLDLVLCTATVPKILGIFWFDWTVISPTACFLQMYVMNCFLAMESSTFLLMAYDRYVAICHPLRYPSLITSGFVTKAAGFIVGRNTLLTLPVPVLAALLHYCSREVIAHCICTNVAVTTLACSDRTINSIYQLAIGWTLLGSDLMLIIISYGFILRAVLRLQTEGVAAKAFSTCSSHLILIAFFYSILLVLIFTNKLQKQIPPDIPILLNVLHHLVPPTLNPIVYGVKTKEIKHGILKLCGLSKMATEKH</sequence>
<dbReference type="GeneID" id="115468201"/>
<name>A0A6P7XJC4_9AMPH</name>
<dbReference type="FunFam" id="1.20.1070.10:FF:000002">
    <property type="entry name" value="Olfactory receptor"/>
    <property type="match status" value="1"/>
</dbReference>
<dbReference type="SUPFAM" id="SSF81321">
    <property type="entry name" value="Family A G protein-coupled receptor-like"/>
    <property type="match status" value="1"/>
</dbReference>
<dbReference type="PROSITE" id="PS50262">
    <property type="entry name" value="G_PROTEIN_RECEP_F1_2"/>
    <property type="match status" value="1"/>
</dbReference>
<evidence type="ECO:0000256" key="5">
    <source>
        <dbReference type="ARBA" id="ARBA00022989"/>
    </source>
</evidence>
<dbReference type="RefSeq" id="XP_030055597.1">
    <property type="nucleotide sequence ID" value="XM_030199737.1"/>
</dbReference>
<evidence type="ECO:0000256" key="3">
    <source>
        <dbReference type="ARBA" id="ARBA00022692"/>
    </source>
</evidence>
<feature type="transmembrane region" description="Helical" evidence="10">
    <location>
        <begin position="64"/>
        <end position="89"/>
    </location>
</feature>